<feature type="transmembrane region" description="Helical" evidence="5">
    <location>
        <begin position="49"/>
        <end position="67"/>
    </location>
</feature>
<evidence type="ECO:0000256" key="3">
    <source>
        <dbReference type="ARBA" id="ARBA00022989"/>
    </source>
</evidence>
<proteinExistence type="inferred from homology"/>
<comment type="subcellular location">
    <subcellularLocation>
        <location evidence="5">Cell membrane</location>
        <topology evidence="5">Multi-pass membrane protein</topology>
    </subcellularLocation>
    <subcellularLocation>
        <location evidence="1">Membrane</location>
        <topology evidence="1">Multi-pass membrane protein</topology>
    </subcellularLocation>
</comment>
<evidence type="ECO:0000256" key="2">
    <source>
        <dbReference type="ARBA" id="ARBA00022692"/>
    </source>
</evidence>
<feature type="transmembrane region" description="Helical" evidence="5">
    <location>
        <begin position="169"/>
        <end position="189"/>
    </location>
</feature>
<dbReference type="PANTHER" id="PTHR43701">
    <property type="entry name" value="MEMBRANE TRANSPORTER PROTEIN MJ0441-RELATED"/>
    <property type="match status" value="1"/>
</dbReference>
<reference evidence="6 7" key="1">
    <citation type="submission" date="2021-03" db="EMBL/GenBank/DDBJ databases">
        <title>Genomic and phenotypic characterization of Chloracidobacterium isolates provides evidence for multiple species.</title>
        <authorList>
            <person name="Saini M.K."/>
            <person name="Costas A.M.G."/>
            <person name="Tank M."/>
            <person name="Bryant D.A."/>
        </authorList>
    </citation>
    <scope>NUCLEOTIDE SEQUENCE [LARGE SCALE GENOMIC DNA]</scope>
    <source>
        <strain evidence="6 7">N</strain>
    </source>
</reference>
<dbReference type="InterPro" id="IPR051598">
    <property type="entry name" value="TSUP/Inactive_protease-like"/>
</dbReference>
<evidence type="ECO:0000256" key="1">
    <source>
        <dbReference type="ARBA" id="ARBA00004141"/>
    </source>
</evidence>
<dbReference type="Pfam" id="PF01925">
    <property type="entry name" value="TauE"/>
    <property type="match status" value="1"/>
</dbReference>
<protein>
    <recommendedName>
        <fullName evidence="5">Probable membrane transporter protein</fullName>
    </recommendedName>
</protein>
<name>A0ABX8B0P3_9BACT</name>
<keyword evidence="4 5" id="KW-0472">Membrane</keyword>
<dbReference type="Proteomes" id="UP000677668">
    <property type="component" value="Chromosome 1"/>
</dbReference>
<accession>A0ABX8B0P3</accession>
<gene>
    <name evidence="6" type="ORF">J8C05_03575</name>
</gene>
<feature type="transmembrane region" description="Helical" evidence="5">
    <location>
        <begin position="6"/>
        <end position="37"/>
    </location>
</feature>
<feature type="transmembrane region" description="Helical" evidence="5">
    <location>
        <begin position="224"/>
        <end position="241"/>
    </location>
</feature>
<feature type="transmembrane region" description="Helical" evidence="5">
    <location>
        <begin position="73"/>
        <end position="90"/>
    </location>
</feature>
<dbReference type="PANTHER" id="PTHR43701:SF5">
    <property type="entry name" value="MEMBRANE TRANSPORTER PROTEIN-RELATED"/>
    <property type="match status" value="1"/>
</dbReference>
<sequence>MDVGTLAWVTGGVLVVAMLYAAVGHAGASGYIAVMTLAGWAPNVVKPTALMLNLLVAALATWQFAPYFEWRRFWPFALLALPLAFIGGYLTVPPEVFRRLVGGVLWASAVRIWLPRPAAAPVTLPPLRLALPGGAGIGLLSGLTGTGGGIFLTPLLLLARWAETKTASAVSAAFILGNSLSGLLGYVASAAPLPPFVWPLFVAALAGGWLGAHVGSRYLSARGVEYALSVVLLIAGGKLLFG</sequence>
<keyword evidence="2 5" id="KW-0812">Transmembrane</keyword>
<evidence type="ECO:0000256" key="5">
    <source>
        <dbReference type="RuleBase" id="RU363041"/>
    </source>
</evidence>
<comment type="similarity">
    <text evidence="5">Belongs to the 4-toluene sulfonate uptake permease (TSUP) (TC 2.A.102) family.</text>
</comment>
<keyword evidence="7" id="KW-1185">Reference proteome</keyword>
<dbReference type="RefSeq" id="WP_211422825.1">
    <property type="nucleotide sequence ID" value="NZ_CP072642.1"/>
</dbReference>
<organism evidence="6 7">
    <name type="scientific">Chloracidobacterium sp. N</name>
    <dbReference type="NCBI Taxonomy" id="2821540"/>
    <lineage>
        <taxon>Bacteria</taxon>
        <taxon>Pseudomonadati</taxon>
        <taxon>Acidobacteriota</taxon>
        <taxon>Terriglobia</taxon>
        <taxon>Terriglobales</taxon>
        <taxon>Acidobacteriaceae</taxon>
        <taxon>Chloracidobacterium</taxon>
        <taxon>Chloracidobacterium aggregatum</taxon>
    </lineage>
</organism>
<feature type="transmembrane region" description="Helical" evidence="5">
    <location>
        <begin position="134"/>
        <end position="157"/>
    </location>
</feature>
<evidence type="ECO:0000256" key="4">
    <source>
        <dbReference type="ARBA" id="ARBA00023136"/>
    </source>
</evidence>
<dbReference type="InterPro" id="IPR002781">
    <property type="entry name" value="TM_pro_TauE-like"/>
</dbReference>
<evidence type="ECO:0000313" key="7">
    <source>
        <dbReference type="Proteomes" id="UP000677668"/>
    </source>
</evidence>
<keyword evidence="5" id="KW-1003">Cell membrane</keyword>
<feature type="transmembrane region" description="Helical" evidence="5">
    <location>
        <begin position="195"/>
        <end position="212"/>
    </location>
</feature>
<keyword evidence="3 5" id="KW-1133">Transmembrane helix</keyword>
<dbReference type="EMBL" id="CP072642">
    <property type="protein sequence ID" value="QUV94538.1"/>
    <property type="molecule type" value="Genomic_DNA"/>
</dbReference>
<evidence type="ECO:0000313" key="6">
    <source>
        <dbReference type="EMBL" id="QUV94538.1"/>
    </source>
</evidence>